<dbReference type="SUPFAM" id="SSF81383">
    <property type="entry name" value="F-box domain"/>
    <property type="match status" value="1"/>
</dbReference>
<evidence type="ECO:0000313" key="2">
    <source>
        <dbReference type="EnsemblPlants" id="HORVU.MOREX.r3.5HG0493120.1"/>
    </source>
</evidence>
<dbReference type="Proteomes" id="UP000011116">
    <property type="component" value="Chromosome 5H"/>
</dbReference>
<dbReference type="EnsemblPlants" id="HORVU.MOREX.r3.5HG0493120.1">
    <property type="protein sequence ID" value="HORVU.MOREX.r3.5HG0493120.1"/>
    <property type="gene ID" value="HORVU.MOREX.r3.5HG0493120"/>
</dbReference>
<reference evidence="2" key="3">
    <citation type="submission" date="2022-01" db="UniProtKB">
        <authorList>
            <consortium name="EnsemblPlants"/>
        </authorList>
    </citation>
    <scope>IDENTIFICATION</scope>
    <source>
        <strain evidence="2">subsp. vulgare</strain>
    </source>
</reference>
<accession>A0A8I7B9F4</accession>
<dbReference type="InterPro" id="IPR032675">
    <property type="entry name" value="LRR_dom_sf"/>
</dbReference>
<reference evidence="2" key="2">
    <citation type="submission" date="2020-10" db="EMBL/GenBank/DDBJ databases">
        <authorList>
            <person name="Scholz U."/>
            <person name="Mascher M."/>
            <person name="Fiebig A."/>
        </authorList>
    </citation>
    <scope>NUCLEOTIDE SEQUENCE [LARGE SCALE GENOMIC DNA]</scope>
    <source>
        <strain evidence="2">cv. Morex</strain>
    </source>
</reference>
<reference evidence="3" key="1">
    <citation type="journal article" date="2012" name="Nature">
        <title>A physical, genetic and functional sequence assembly of the barley genome.</title>
        <authorList>
            <consortium name="The International Barley Genome Sequencing Consortium"/>
            <person name="Mayer K.F."/>
            <person name="Waugh R."/>
            <person name="Brown J.W."/>
            <person name="Schulman A."/>
            <person name="Langridge P."/>
            <person name="Platzer M."/>
            <person name="Fincher G.B."/>
            <person name="Muehlbauer G.J."/>
            <person name="Sato K."/>
            <person name="Close T.J."/>
            <person name="Wise R.P."/>
            <person name="Stein N."/>
        </authorList>
    </citation>
    <scope>NUCLEOTIDE SEQUENCE [LARGE SCALE GENOMIC DNA]</scope>
    <source>
        <strain evidence="3">cv. Morex</strain>
    </source>
</reference>
<dbReference type="InterPro" id="IPR044997">
    <property type="entry name" value="F-box_plant"/>
</dbReference>
<dbReference type="InterPro" id="IPR055411">
    <property type="entry name" value="LRR_FXL15/At3g58940/PEG3-like"/>
</dbReference>
<name>A0A8I7B9F4_HORVV</name>
<evidence type="ECO:0000259" key="1">
    <source>
        <dbReference type="Pfam" id="PF24758"/>
    </source>
</evidence>
<dbReference type="SUPFAM" id="SSF52047">
    <property type="entry name" value="RNI-like"/>
    <property type="match status" value="1"/>
</dbReference>
<evidence type="ECO:0000313" key="3">
    <source>
        <dbReference type="Proteomes" id="UP000011116"/>
    </source>
</evidence>
<dbReference type="PANTHER" id="PTHR32153">
    <property type="entry name" value="OJ000223_09.16 PROTEIN"/>
    <property type="match status" value="1"/>
</dbReference>
<dbReference type="Gramene" id="HORVU.MOREX.r2.5HG0408560.1">
    <property type="protein sequence ID" value="HORVU.MOREX.r2.5HG0408560.1"/>
    <property type="gene ID" value="HORVU.MOREX.r2.5HG0408560"/>
</dbReference>
<dbReference type="Gramene" id="HORVU.MOREX.r3.5HG0493120.1">
    <property type="protein sequence ID" value="HORVU.MOREX.r3.5HG0493120.1"/>
    <property type="gene ID" value="HORVU.MOREX.r3.5HG0493120"/>
</dbReference>
<dbReference type="AlphaFoldDB" id="A0A8I7B9F4"/>
<sequence>MEINNIFGKGTEERTRHDDDRLSALPDDVLLAVLQLVDAGTAVRAGALARRWRHLRCLLPDLTIDVADLAPPSPDPSSPRRTVHDLMAAYTDATAWFLAPSKLRSIKSLRLTFYLLDPYLRSIGDAVAESGCGSAAGPLEFTILADVDVLTVNDAERAMLARRFMSFLGACPAAFSGLTSLSLHSLCLGDSDISALLNTCSRLELLSLSQCGSSSDSVLRIDAPTSSLRTLEIREPFFHGVELASAPKLERLFCDEDVDSFDGSRPSVRFGHVPCLDDVYLSTMHLHYYYENPKQLFPGFSNLRAICLNNLETQKLAGTLFVIQAAPLLKKLSIKLYQPFWTTRDGYNYDTNVMGETPKFQHQNLSLLEMKGYAGLRDDVEVVRYIWLITERAVCLKKIHLLERCPLRNCYGVGCTCHVDEAPPTLLSKALAGRAASSIEITVESINAPCRH</sequence>
<feature type="domain" description="F-box/LRR-repeat protein 15/At3g58940/PEG3-like LRR" evidence="1">
    <location>
        <begin position="151"/>
        <end position="277"/>
    </location>
</feature>
<keyword evidence="3" id="KW-1185">Reference proteome</keyword>
<organism evidence="2 3">
    <name type="scientific">Hordeum vulgare subsp. vulgare</name>
    <name type="common">Domesticated barley</name>
    <dbReference type="NCBI Taxonomy" id="112509"/>
    <lineage>
        <taxon>Eukaryota</taxon>
        <taxon>Viridiplantae</taxon>
        <taxon>Streptophyta</taxon>
        <taxon>Embryophyta</taxon>
        <taxon>Tracheophyta</taxon>
        <taxon>Spermatophyta</taxon>
        <taxon>Magnoliopsida</taxon>
        <taxon>Liliopsida</taxon>
        <taxon>Poales</taxon>
        <taxon>Poaceae</taxon>
        <taxon>BOP clade</taxon>
        <taxon>Pooideae</taxon>
        <taxon>Triticodae</taxon>
        <taxon>Triticeae</taxon>
        <taxon>Hordeinae</taxon>
        <taxon>Hordeum</taxon>
    </lineage>
</organism>
<dbReference type="Gene3D" id="3.80.10.10">
    <property type="entry name" value="Ribonuclease Inhibitor"/>
    <property type="match status" value="1"/>
</dbReference>
<proteinExistence type="predicted"/>
<protein>
    <recommendedName>
        <fullName evidence="1">F-box/LRR-repeat protein 15/At3g58940/PEG3-like LRR domain-containing protein</fullName>
    </recommendedName>
</protein>
<dbReference type="Pfam" id="PF24758">
    <property type="entry name" value="LRR_At5g56370"/>
    <property type="match status" value="1"/>
</dbReference>
<dbReference type="InterPro" id="IPR036047">
    <property type="entry name" value="F-box-like_dom_sf"/>
</dbReference>